<dbReference type="KEGG" id="mvc:MSVAZ_0350"/>
<dbReference type="PATRIC" id="fig|1434123.4.peg.367"/>
<proteinExistence type="predicted"/>
<evidence type="ECO:0000313" key="1">
    <source>
        <dbReference type="EMBL" id="AKB42619.1"/>
    </source>
</evidence>
<keyword evidence="2" id="KW-1185">Reference proteome</keyword>
<dbReference type="RefSeq" id="WP_048117346.1">
    <property type="nucleotide sequence ID" value="NZ_CP009520.1"/>
</dbReference>
<dbReference type="EMBL" id="CP009520">
    <property type="protein sequence ID" value="AKB42619.1"/>
    <property type="molecule type" value="Genomic_DNA"/>
</dbReference>
<organism evidence="1 2">
    <name type="scientific">Methanosarcina vacuolata Z-761</name>
    <dbReference type="NCBI Taxonomy" id="1434123"/>
    <lineage>
        <taxon>Archaea</taxon>
        <taxon>Methanobacteriati</taxon>
        <taxon>Methanobacteriota</taxon>
        <taxon>Stenosarchaea group</taxon>
        <taxon>Methanomicrobia</taxon>
        <taxon>Methanosarcinales</taxon>
        <taxon>Methanosarcinaceae</taxon>
        <taxon>Methanosarcina</taxon>
    </lineage>
</organism>
<name>A0A0E3Q259_9EURY</name>
<dbReference type="Proteomes" id="UP000033096">
    <property type="component" value="Chromosome"/>
</dbReference>
<dbReference type="GeneID" id="24808714"/>
<sequence>MLKDRVFDRLSDAGFKIRSKSKSRKASSREAIFGSSPIIDADFVEIDDVEVDNVEVGNFEVDDVEVDDIEVDKEFFSDSNSSHEADSEPIDSDLLEKLREYLKTRSEEEILEIFREVRKILESRGSENDFRKASGEEIPINQRARLKKISQNAFKVFLETASYGRKQIINASKVASSKASTIASEGKESIIDSSKKINEKWNNLSPRDQKIISELIVAMIEIGLLKGASRSKQAAFSVLSSISRRQTPARKDLEDFGEGLQKLFKRRH</sequence>
<protein>
    <submittedName>
        <fullName evidence="1">Uncharacterized protein</fullName>
    </submittedName>
</protein>
<evidence type="ECO:0000313" key="2">
    <source>
        <dbReference type="Proteomes" id="UP000033096"/>
    </source>
</evidence>
<gene>
    <name evidence="1" type="ORF">MSVAZ_0350</name>
</gene>
<accession>A0A0E3Q259</accession>
<dbReference type="HOGENOM" id="CLU_1113876_0_0_2"/>
<dbReference type="AlphaFoldDB" id="A0A0E3Q259"/>
<reference evidence="1 2" key="1">
    <citation type="submission" date="2014-07" db="EMBL/GenBank/DDBJ databases">
        <title>Methanogenic archaea and the global carbon cycle.</title>
        <authorList>
            <person name="Henriksen J.R."/>
            <person name="Luke J."/>
            <person name="Reinhart S."/>
            <person name="Benedict M.N."/>
            <person name="Youngblut N.D."/>
            <person name="Metcalf M.E."/>
            <person name="Whitaker R.J."/>
            <person name="Metcalf W.W."/>
        </authorList>
    </citation>
    <scope>NUCLEOTIDE SEQUENCE [LARGE SCALE GENOMIC DNA]</scope>
    <source>
        <strain evidence="1 2">Z-761</strain>
    </source>
</reference>